<evidence type="ECO:0000259" key="6">
    <source>
        <dbReference type="Pfam" id="PF05154"/>
    </source>
</evidence>
<keyword evidence="4 5" id="KW-0472">Membrane</keyword>
<dbReference type="InterPro" id="IPR007829">
    <property type="entry name" value="TM2"/>
</dbReference>
<evidence type="ECO:0000256" key="2">
    <source>
        <dbReference type="ARBA" id="ARBA00022692"/>
    </source>
</evidence>
<name>A0A1E5NDM8_9SPIR</name>
<evidence type="ECO:0000256" key="4">
    <source>
        <dbReference type="ARBA" id="ARBA00023136"/>
    </source>
</evidence>
<comment type="caution">
    <text evidence="7">The sequence shown here is derived from an EMBL/GenBank/DDBJ whole genome shotgun (WGS) entry which is preliminary data.</text>
</comment>
<evidence type="ECO:0000313" key="7">
    <source>
        <dbReference type="EMBL" id="OEJ14264.1"/>
    </source>
</evidence>
<feature type="transmembrane region" description="Helical" evidence="5">
    <location>
        <begin position="45"/>
        <end position="63"/>
    </location>
</feature>
<protein>
    <recommendedName>
        <fullName evidence="6">TM2 domain-containing protein</fullName>
    </recommendedName>
</protein>
<dbReference type="Pfam" id="PF05154">
    <property type="entry name" value="TM2"/>
    <property type="match status" value="1"/>
</dbReference>
<evidence type="ECO:0000313" key="8">
    <source>
        <dbReference type="Proteomes" id="UP000095247"/>
    </source>
</evidence>
<reference evidence="7 8" key="1">
    <citation type="submission" date="2016-08" db="EMBL/GenBank/DDBJ databases">
        <title>Characterization and recognition of Brachyspira hampsonii sp. nov., a novel intestinal spirochete that is pathogenic to pigs.</title>
        <authorList>
            <person name="Mirajkar N."/>
            <person name="La T."/>
            <person name="Phillips N."/>
            <person name="Hampson D."/>
            <person name="Gebhart C."/>
        </authorList>
    </citation>
    <scope>NUCLEOTIDE SEQUENCE [LARGE SCALE GENOMIC DNA]</scope>
    <source>
        <strain evidence="7 8">P280/1</strain>
    </source>
</reference>
<dbReference type="AlphaFoldDB" id="A0A1E5NDM8"/>
<dbReference type="GO" id="GO:0016020">
    <property type="term" value="C:membrane"/>
    <property type="evidence" value="ECO:0007669"/>
    <property type="project" value="UniProtKB-SubCell"/>
</dbReference>
<evidence type="ECO:0000256" key="5">
    <source>
        <dbReference type="SAM" id="Phobius"/>
    </source>
</evidence>
<proteinExistence type="predicted"/>
<keyword evidence="2 5" id="KW-0812">Transmembrane</keyword>
<comment type="subcellular location">
    <subcellularLocation>
        <location evidence="1">Membrane</location>
        <topology evidence="1">Multi-pass membrane protein</topology>
    </subcellularLocation>
</comment>
<sequence length="76" mass="8945">MSKKSWKVALILAVILPSFHRFYVGKIFTGIIDLIILIVSFSTQNYYVFGFFYFVDIFFLLIGKFKDKTGKYIIPY</sequence>
<evidence type="ECO:0000256" key="3">
    <source>
        <dbReference type="ARBA" id="ARBA00022989"/>
    </source>
</evidence>
<organism evidence="7 8">
    <name type="scientific">Brachyspira hampsonii</name>
    <dbReference type="NCBI Taxonomy" id="1287055"/>
    <lineage>
        <taxon>Bacteria</taxon>
        <taxon>Pseudomonadati</taxon>
        <taxon>Spirochaetota</taxon>
        <taxon>Spirochaetia</taxon>
        <taxon>Brachyspirales</taxon>
        <taxon>Brachyspiraceae</taxon>
        <taxon>Brachyspira</taxon>
    </lineage>
</organism>
<gene>
    <name evidence="7" type="ORF">BFL38_05595</name>
</gene>
<keyword evidence="3 5" id="KW-1133">Transmembrane helix</keyword>
<dbReference type="Proteomes" id="UP000095247">
    <property type="component" value="Unassembled WGS sequence"/>
</dbReference>
<dbReference type="EMBL" id="MDCO01000011">
    <property type="protein sequence ID" value="OEJ14264.1"/>
    <property type="molecule type" value="Genomic_DNA"/>
</dbReference>
<accession>A0A1E5NDM8</accession>
<feature type="domain" description="TM2" evidence="6">
    <location>
        <begin position="2"/>
        <end position="58"/>
    </location>
</feature>
<evidence type="ECO:0000256" key="1">
    <source>
        <dbReference type="ARBA" id="ARBA00004141"/>
    </source>
</evidence>